<evidence type="ECO:0000313" key="5">
    <source>
        <dbReference type="Proteomes" id="UP001447842"/>
    </source>
</evidence>
<comment type="function">
    <text evidence="2">Catalyzes the ATP-dependent phosphorylation of thiamine-monophosphate (TMP) to form thiamine-pyrophosphate (TPP), the active form of vitamin B1.</text>
</comment>
<feature type="binding site" evidence="2">
    <location>
        <position position="21"/>
    </location>
    <ligand>
        <name>Mg(2+)</name>
        <dbReference type="ChEBI" id="CHEBI:18420"/>
        <label>4</label>
    </ligand>
</feature>
<keyword evidence="2" id="KW-0479">Metal-binding</keyword>
<keyword evidence="2 4" id="KW-0418">Kinase</keyword>
<evidence type="ECO:0000259" key="3">
    <source>
        <dbReference type="Pfam" id="PF00586"/>
    </source>
</evidence>
<feature type="binding site" evidence="2">
    <location>
        <position position="110"/>
    </location>
    <ligand>
        <name>Mg(2+)</name>
        <dbReference type="ChEBI" id="CHEBI:18420"/>
        <label>1</label>
    </ligand>
</feature>
<feature type="binding site" evidence="2">
    <location>
        <position position="33"/>
    </location>
    <ligand>
        <name>Mg(2+)</name>
        <dbReference type="ChEBI" id="CHEBI:18420"/>
        <label>2</label>
    </ligand>
</feature>
<keyword evidence="5" id="KW-1185">Reference proteome</keyword>
<feature type="binding site" evidence="2">
    <location>
        <position position="62"/>
    </location>
    <ligand>
        <name>Mg(2+)</name>
        <dbReference type="ChEBI" id="CHEBI:18420"/>
        <label>3</label>
    </ligand>
</feature>
<accession>A0ABZ3HCM0</accession>
<dbReference type="RefSeq" id="WP_345973689.1">
    <property type="nucleotide sequence ID" value="NZ_CP147920.1"/>
</dbReference>
<comment type="catalytic activity">
    <reaction evidence="2">
        <text>thiamine phosphate + ATP = thiamine diphosphate + ADP</text>
        <dbReference type="Rhea" id="RHEA:15913"/>
        <dbReference type="ChEBI" id="CHEBI:30616"/>
        <dbReference type="ChEBI" id="CHEBI:37575"/>
        <dbReference type="ChEBI" id="CHEBI:58937"/>
        <dbReference type="ChEBI" id="CHEBI:456216"/>
        <dbReference type="EC" id="2.7.4.16"/>
    </reaction>
</comment>
<dbReference type="PANTHER" id="PTHR30270:SF0">
    <property type="entry name" value="THIAMINE-MONOPHOSPHATE KINASE"/>
    <property type="match status" value="1"/>
</dbReference>
<evidence type="ECO:0000256" key="1">
    <source>
        <dbReference type="ARBA" id="ARBA00022977"/>
    </source>
</evidence>
<comment type="similarity">
    <text evidence="2">Belongs to the thiamine-monophosphate kinase family.</text>
</comment>
<reference evidence="4 5" key="1">
    <citation type="submission" date="2024-03" db="EMBL/GenBank/DDBJ databases">
        <title>Sulfurimonas sp. HSL3-1.</title>
        <authorList>
            <person name="Wang S."/>
        </authorList>
    </citation>
    <scope>NUCLEOTIDE SEQUENCE [LARGE SCALE GENOMIC DNA]</scope>
    <source>
        <strain evidence="4 5">HSL3-1</strain>
    </source>
</reference>
<dbReference type="InterPro" id="IPR036676">
    <property type="entry name" value="PurM-like_C_sf"/>
</dbReference>
<dbReference type="InterPro" id="IPR036921">
    <property type="entry name" value="PurM-like_N_sf"/>
</dbReference>
<feature type="binding site" evidence="2">
    <location>
        <begin position="109"/>
        <end position="110"/>
    </location>
    <ligand>
        <name>ATP</name>
        <dbReference type="ChEBI" id="CHEBI:30616"/>
    </ligand>
</feature>
<feature type="binding site" evidence="2">
    <location>
        <position position="62"/>
    </location>
    <ligand>
        <name>Mg(2+)</name>
        <dbReference type="ChEBI" id="CHEBI:18420"/>
        <label>2</label>
    </ligand>
</feature>
<dbReference type="Proteomes" id="UP001447842">
    <property type="component" value="Chromosome"/>
</dbReference>
<dbReference type="Gene3D" id="3.30.1330.10">
    <property type="entry name" value="PurM-like, N-terminal domain"/>
    <property type="match status" value="1"/>
</dbReference>
<dbReference type="InterPro" id="IPR006283">
    <property type="entry name" value="ThiL-like"/>
</dbReference>
<feature type="binding site" evidence="2">
    <location>
        <position position="227"/>
    </location>
    <ligand>
        <name>substrate</name>
    </ligand>
</feature>
<feature type="domain" description="PurM-like N-terminal" evidence="3">
    <location>
        <begin position="19"/>
        <end position="124"/>
    </location>
</feature>
<feature type="binding site" evidence="2">
    <location>
        <position position="33"/>
    </location>
    <ligand>
        <name>Mg(2+)</name>
        <dbReference type="ChEBI" id="CHEBI:18420"/>
        <label>1</label>
    </ligand>
</feature>
<evidence type="ECO:0000313" key="4">
    <source>
        <dbReference type="EMBL" id="XAU16275.1"/>
    </source>
</evidence>
<dbReference type="InterPro" id="IPR016188">
    <property type="entry name" value="PurM-like_N"/>
</dbReference>
<dbReference type="SUPFAM" id="SSF55326">
    <property type="entry name" value="PurM N-terminal domain-like"/>
    <property type="match status" value="1"/>
</dbReference>
<dbReference type="Pfam" id="PF00586">
    <property type="entry name" value="AIRS"/>
    <property type="match status" value="1"/>
</dbReference>
<dbReference type="GO" id="GO:0009030">
    <property type="term" value="F:thiamine-phosphate kinase activity"/>
    <property type="evidence" value="ECO:0007669"/>
    <property type="project" value="UniProtKB-EC"/>
</dbReference>
<dbReference type="PANTHER" id="PTHR30270">
    <property type="entry name" value="THIAMINE-MONOPHOSPHATE KINASE"/>
    <property type="match status" value="1"/>
</dbReference>
<keyword evidence="2" id="KW-0460">Magnesium</keyword>
<feature type="binding site" evidence="2">
    <location>
        <position position="194"/>
    </location>
    <ligand>
        <name>ATP</name>
        <dbReference type="ChEBI" id="CHEBI:30616"/>
    </ligand>
</feature>
<dbReference type="EC" id="2.7.4.16" evidence="2"/>
<feature type="binding site" evidence="2">
    <location>
        <position position="62"/>
    </location>
    <ligand>
        <name>Mg(2+)</name>
        <dbReference type="ChEBI" id="CHEBI:18420"/>
        <label>4</label>
    </ligand>
</feature>
<feature type="binding site" evidence="2">
    <location>
        <position position="133"/>
    </location>
    <ligand>
        <name>ATP</name>
        <dbReference type="ChEBI" id="CHEBI:30616"/>
    </ligand>
</feature>
<comment type="caution">
    <text evidence="2">Lacks conserved residue(s) required for the propagation of feature annotation.</text>
</comment>
<feature type="binding site" evidence="2">
    <location>
        <position position="192"/>
    </location>
    <ligand>
        <name>Mg(2+)</name>
        <dbReference type="ChEBI" id="CHEBI:18420"/>
        <label>3</label>
    </ligand>
</feature>
<dbReference type="NCBIfam" id="NF004354">
    <property type="entry name" value="PRK05731.2-3"/>
    <property type="match status" value="1"/>
</dbReference>
<proteinExistence type="inferred from homology"/>
<gene>
    <name evidence="2" type="primary">thiL</name>
    <name evidence="4" type="ORF">WCY31_06085</name>
</gene>
<keyword evidence="1 2" id="KW-0784">Thiamine biosynthesis</keyword>
<evidence type="ECO:0000256" key="2">
    <source>
        <dbReference type="HAMAP-Rule" id="MF_02128"/>
    </source>
</evidence>
<feature type="binding site" evidence="2">
    <location>
        <position position="40"/>
    </location>
    <ligand>
        <name>substrate</name>
    </ligand>
</feature>
<protein>
    <recommendedName>
        <fullName evidence="2">Thiamine-monophosphate kinase</fullName>
        <shortName evidence="2">TMP kinase</shortName>
        <shortName evidence="2">Thiamine-phosphate kinase</shortName>
        <ecNumber evidence="2">2.7.4.16</ecNumber>
    </recommendedName>
</protein>
<keyword evidence="2" id="KW-0547">Nucleotide-binding</keyword>
<feature type="binding site" evidence="2">
    <location>
        <position position="21"/>
    </location>
    <ligand>
        <name>Mg(2+)</name>
        <dbReference type="ChEBI" id="CHEBI:18420"/>
        <label>3</label>
    </ligand>
</feature>
<comment type="miscellaneous">
    <text evidence="2">Reaction mechanism of ThiL seems to utilize a direct, inline transfer of the gamma-phosphate of ATP to TMP rather than a phosphorylated enzyme intermediate.</text>
</comment>
<dbReference type="HAMAP" id="MF_02128">
    <property type="entry name" value="TMP_kinase"/>
    <property type="match status" value="1"/>
</dbReference>
<dbReference type="Gene3D" id="3.90.650.10">
    <property type="entry name" value="PurM-like C-terminal domain"/>
    <property type="match status" value="1"/>
</dbReference>
<feature type="binding site" evidence="2">
    <location>
        <position position="31"/>
    </location>
    <ligand>
        <name>Mg(2+)</name>
        <dbReference type="ChEBI" id="CHEBI:18420"/>
        <label>4</label>
    </ligand>
</feature>
<feature type="binding site" evidence="2">
    <location>
        <position position="195"/>
    </location>
    <ligand>
        <name>Mg(2+)</name>
        <dbReference type="ChEBI" id="CHEBI:18420"/>
        <label>5</label>
    </ligand>
</feature>
<dbReference type="EMBL" id="CP147920">
    <property type="protein sequence ID" value="XAU16275.1"/>
    <property type="molecule type" value="Genomic_DNA"/>
</dbReference>
<sequence>MDLEKRFIASVSAASKQIGDDGAVIGSTVYSNDAFIEGTHFKRAWMTPRQIAYKAFAVNISDAVAMNAVPRYALLAIGIPSSFTAGEADALAAGFVEASAAFGCELIGGDTVKSERLIISLTIVSETRRPLRRSGIKRGDLLAFTGSVGKAKRELQYLLAGRRAHAQSHYVRPRLRREFIADAAPYLRAGMDISDGIYTDLQRLADLNRTGFSFFRPLGKSAGCSGEEYEMLVAFPPRMRKRVEYLARKHRTPLTVFARAARTRYKNPCKSHHF</sequence>
<organism evidence="4 5">
    <name type="scientific">Sulfurimonas diazotrophicus</name>
    <dbReference type="NCBI Taxonomy" id="3131939"/>
    <lineage>
        <taxon>Bacteria</taxon>
        <taxon>Pseudomonadati</taxon>
        <taxon>Campylobacterota</taxon>
        <taxon>Epsilonproteobacteria</taxon>
        <taxon>Campylobacterales</taxon>
        <taxon>Sulfurimonadaceae</taxon>
        <taxon>Sulfurimonas</taxon>
    </lineage>
</organism>
<name>A0ABZ3HCM0_9BACT</name>
<comment type="pathway">
    <text evidence="2">Cofactor biosynthesis; thiamine diphosphate biosynthesis; thiamine diphosphate from thiamine phosphate: step 1/1.</text>
</comment>
<dbReference type="CDD" id="cd02194">
    <property type="entry name" value="ThiL"/>
    <property type="match status" value="1"/>
</dbReference>
<keyword evidence="2" id="KW-0067">ATP-binding</keyword>
<dbReference type="SUPFAM" id="SSF56042">
    <property type="entry name" value="PurM C-terminal domain-like"/>
    <property type="match status" value="1"/>
</dbReference>
<keyword evidence="2 4" id="KW-0808">Transferase</keyword>